<reference evidence="2" key="1">
    <citation type="journal article" date="2022" name="Plant J.">
        <title>Strategies of tolerance reflected in two North American maple genomes.</title>
        <authorList>
            <person name="McEvoy S.L."/>
            <person name="Sezen U.U."/>
            <person name="Trouern-Trend A."/>
            <person name="McMahon S.M."/>
            <person name="Schaberg P.G."/>
            <person name="Yang J."/>
            <person name="Wegrzyn J.L."/>
            <person name="Swenson N.G."/>
        </authorList>
    </citation>
    <scope>NUCLEOTIDE SEQUENCE</scope>
    <source>
        <strain evidence="2">91603</strain>
    </source>
</reference>
<organism evidence="2 3">
    <name type="scientific">Acer negundo</name>
    <name type="common">Box elder</name>
    <dbReference type="NCBI Taxonomy" id="4023"/>
    <lineage>
        <taxon>Eukaryota</taxon>
        <taxon>Viridiplantae</taxon>
        <taxon>Streptophyta</taxon>
        <taxon>Embryophyta</taxon>
        <taxon>Tracheophyta</taxon>
        <taxon>Spermatophyta</taxon>
        <taxon>Magnoliopsida</taxon>
        <taxon>eudicotyledons</taxon>
        <taxon>Gunneridae</taxon>
        <taxon>Pentapetalae</taxon>
        <taxon>rosids</taxon>
        <taxon>malvids</taxon>
        <taxon>Sapindales</taxon>
        <taxon>Sapindaceae</taxon>
        <taxon>Hippocastanoideae</taxon>
        <taxon>Acereae</taxon>
        <taxon>Acer</taxon>
    </lineage>
</organism>
<comment type="caution">
    <text evidence="2">The sequence shown here is derived from an EMBL/GenBank/DDBJ whole genome shotgun (WGS) entry which is preliminary data.</text>
</comment>
<keyword evidence="3" id="KW-1185">Reference proteome</keyword>
<name>A0AAD5IJR0_ACENE</name>
<proteinExistence type="predicted"/>
<dbReference type="Proteomes" id="UP001064489">
    <property type="component" value="Chromosome 10"/>
</dbReference>
<evidence type="ECO:0000313" key="2">
    <source>
        <dbReference type="EMBL" id="KAI9166131.1"/>
    </source>
</evidence>
<evidence type="ECO:0000313" key="3">
    <source>
        <dbReference type="Proteomes" id="UP001064489"/>
    </source>
</evidence>
<evidence type="ECO:0000256" key="1">
    <source>
        <dbReference type="SAM" id="MobiDB-lite"/>
    </source>
</evidence>
<sequence>MVTRSKVGVFKQKTYNVAVDASCYLAASNPTTSKVALKNLKWVQAMKEKFKALEANNTWTLITSSSTSLSLNLAQSPNLSPSPHFSQSRKPLSVTDGFESDKSMNLTDKEAPIESSSSSTSSLERLNEGLSLFDAILIVPMFQITWTFFSIFSALHNTTLLMHLQFLSCLWCHQSMQAFEETRLTEQRSSPSEMLANVDSYDEISRILKVYEEGSWQMVNLQKLNITFNPNVSSALRAEIPAVFEVGNAQTYDKYIGLSTLGCKNKKENL</sequence>
<protein>
    <submittedName>
        <fullName evidence="2">Uncharacterized protein</fullName>
    </submittedName>
</protein>
<dbReference type="EMBL" id="JAJSOW010000105">
    <property type="protein sequence ID" value="KAI9166131.1"/>
    <property type="molecule type" value="Genomic_DNA"/>
</dbReference>
<feature type="region of interest" description="Disordered" evidence="1">
    <location>
        <begin position="74"/>
        <end position="120"/>
    </location>
</feature>
<feature type="compositionally biased region" description="Polar residues" evidence="1">
    <location>
        <begin position="74"/>
        <end position="90"/>
    </location>
</feature>
<accession>A0AAD5IJR0</accession>
<dbReference type="AlphaFoldDB" id="A0AAD5IJR0"/>
<reference evidence="2" key="2">
    <citation type="submission" date="2023-02" db="EMBL/GenBank/DDBJ databases">
        <authorList>
            <person name="Swenson N.G."/>
            <person name="Wegrzyn J.L."/>
            <person name="Mcevoy S.L."/>
        </authorList>
    </citation>
    <scope>NUCLEOTIDE SEQUENCE</scope>
    <source>
        <strain evidence="2">91603</strain>
        <tissue evidence="2">Leaf</tissue>
    </source>
</reference>
<gene>
    <name evidence="2" type="ORF">LWI28_026725</name>
</gene>
<feature type="compositionally biased region" description="Basic and acidic residues" evidence="1">
    <location>
        <begin position="99"/>
        <end position="112"/>
    </location>
</feature>